<protein>
    <submittedName>
        <fullName evidence="13">Sodium:proton antiporter</fullName>
    </submittedName>
</protein>
<evidence type="ECO:0000256" key="6">
    <source>
        <dbReference type="ARBA" id="ARBA00023053"/>
    </source>
</evidence>
<reference evidence="13" key="1">
    <citation type="journal article" date="2021" name="PeerJ">
        <title>Extensive microbial diversity within the chicken gut microbiome revealed by metagenomics and culture.</title>
        <authorList>
            <person name="Gilroy R."/>
            <person name="Ravi A."/>
            <person name="Getino M."/>
            <person name="Pursley I."/>
            <person name="Horton D.L."/>
            <person name="Alikhan N.F."/>
            <person name="Baker D."/>
            <person name="Gharbi K."/>
            <person name="Hall N."/>
            <person name="Watson M."/>
            <person name="Adriaenssens E.M."/>
            <person name="Foster-Nyarko E."/>
            <person name="Jarju S."/>
            <person name="Secka A."/>
            <person name="Antonio M."/>
            <person name="Oren A."/>
            <person name="Chaudhuri R.R."/>
            <person name="La Ragione R."/>
            <person name="Hildebrand F."/>
            <person name="Pallen M.J."/>
        </authorList>
    </citation>
    <scope>NUCLEOTIDE SEQUENCE</scope>
    <source>
        <strain evidence="13">ChiGjej1B1-98</strain>
    </source>
</reference>
<dbReference type="GO" id="GO:0005886">
    <property type="term" value="C:plasma membrane"/>
    <property type="evidence" value="ECO:0007669"/>
    <property type="project" value="UniProtKB-SubCell"/>
</dbReference>
<feature type="transmembrane region" description="Helical" evidence="11">
    <location>
        <begin position="88"/>
        <end position="109"/>
    </location>
</feature>
<feature type="transmembrane region" description="Helical" evidence="11">
    <location>
        <begin position="212"/>
        <end position="229"/>
    </location>
</feature>
<feature type="transmembrane region" description="Helical" evidence="11">
    <location>
        <begin position="303"/>
        <end position="330"/>
    </location>
</feature>
<dbReference type="PANTHER" id="PTHR10110:SF86">
    <property type="entry name" value="SODIUM_HYDROGEN EXCHANGER 7"/>
    <property type="match status" value="1"/>
</dbReference>
<keyword evidence="3" id="KW-1003">Cell membrane</keyword>
<keyword evidence="7" id="KW-0406">Ion transport</keyword>
<feature type="transmembrane region" description="Helical" evidence="11">
    <location>
        <begin position="57"/>
        <end position="76"/>
    </location>
</feature>
<evidence type="ECO:0000259" key="12">
    <source>
        <dbReference type="Pfam" id="PF00999"/>
    </source>
</evidence>
<reference evidence="13" key="2">
    <citation type="submission" date="2021-04" db="EMBL/GenBank/DDBJ databases">
        <authorList>
            <person name="Gilroy R."/>
        </authorList>
    </citation>
    <scope>NUCLEOTIDE SEQUENCE</scope>
    <source>
        <strain evidence="13">ChiGjej1B1-98</strain>
    </source>
</reference>
<evidence type="ECO:0000256" key="8">
    <source>
        <dbReference type="ARBA" id="ARBA00023136"/>
    </source>
</evidence>
<feature type="transmembrane region" description="Helical" evidence="11">
    <location>
        <begin position="6"/>
        <end position="24"/>
    </location>
</feature>
<keyword evidence="2" id="KW-0813">Transport</keyword>
<dbReference type="GO" id="GO:0015386">
    <property type="term" value="F:potassium:proton antiporter activity"/>
    <property type="evidence" value="ECO:0007669"/>
    <property type="project" value="TreeGrafter"/>
</dbReference>
<evidence type="ECO:0000256" key="7">
    <source>
        <dbReference type="ARBA" id="ARBA00023065"/>
    </source>
</evidence>
<sequence length="566" mass="61111">MGFEDLEMLVIAVVLVIVAVSYFAGKLGVAAPILLVVIGIGLSLIPGLPPIAPEPELILTVVLPPLLYSAAVNMPVVDFRRDFGTIGALSVVLVLVSAFGIGLLLWWIFPDLHLAAAIAVGAIVSPPDAVAATAIGKKLGLPPRLLTVLEGEGLVNDATALVLLRTAVAATAGTFSFWHAVGDFAYAVVIAIAAGVVIGAVSVWIRSSIQQPALSTAISFAVPFLAFLPAEALNASGVIAVVVAGLITGAGSARKHSVQDRSSERTNWLTVQMLLENGVFLLMGLQLMTLVGDVEDVGLSVWIAVWVGLLVTVALGVVRVGFVVPLMFGIRRRQRRSREKVELFGDMLERVADDERWQQHPRGPRIQRHLRRQHADARFYANEGIGWRGGAVIAWSGMRGVVTLAAAQSLPTDFPYRTQLMLIAFVVAIVTLVGQGGTLPLLIRVLGIRGTDEEHAKRELRLLLTELNEAAAKQVIDNPDLRRRDGTRFDDGVLERARKMREQFTDPDRAEARDSTMQQVRELEALILEAEQDALGEARSTGAFSSHTIERAQRRIDSGAMRLEHD</sequence>
<keyword evidence="8 11" id="KW-0472">Membrane</keyword>
<evidence type="ECO:0000313" key="13">
    <source>
        <dbReference type="EMBL" id="HIY65621.1"/>
    </source>
</evidence>
<keyword evidence="5 11" id="KW-1133">Transmembrane helix</keyword>
<proteinExistence type="predicted"/>
<keyword evidence="6" id="KW-0915">Sodium</keyword>
<dbReference type="InterPro" id="IPR018422">
    <property type="entry name" value="Cation/H_exchanger_CPA1"/>
</dbReference>
<dbReference type="PANTHER" id="PTHR10110">
    <property type="entry name" value="SODIUM/HYDROGEN EXCHANGER"/>
    <property type="match status" value="1"/>
</dbReference>
<dbReference type="AlphaFoldDB" id="A0A9D1YX74"/>
<evidence type="ECO:0000256" key="3">
    <source>
        <dbReference type="ARBA" id="ARBA00022475"/>
    </source>
</evidence>
<keyword evidence="9" id="KW-0739">Sodium transport</keyword>
<evidence type="ECO:0000256" key="11">
    <source>
        <dbReference type="SAM" id="Phobius"/>
    </source>
</evidence>
<organism evidence="13 14">
    <name type="scientific">Candidatus Agrococcus pullicola</name>
    <dbReference type="NCBI Taxonomy" id="2838429"/>
    <lineage>
        <taxon>Bacteria</taxon>
        <taxon>Bacillati</taxon>
        <taxon>Actinomycetota</taxon>
        <taxon>Actinomycetes</taxon>
        <taxon>Micrococcales</taxon>
        <taxon>Microbacteriaceae</taxon>
        <taxon>Agrococcus</taxon>
    </lineage>
</organism>
<comment type="subcellular location">
    <subcellularLocation>
        <location evidence="1">Cell membrane</location>
        <topology evidence="1">Multi-pass membrane protein</topology>
    </subcellularLocation>
</comment>
<feature type="transmembrane region" description="Helical" evidence="11">
    <location>
        <begin position="184"/>
        <end position="205"/>
    </location>
</feature>
<feature type="transmembrane region" description="Helical" evidence="11">
    <location>
        <begin position="274"/>
        <end position="291"/>
    </location>
</feature>
<dbReference type="EMBL" id="DXDC01000147">
    <property type="protein sequence ID" value="HIY65621.1"/>
    <property type="molecule type" value="Genomic_DNA"/>
</dbReference>
<comment type="caution">
    <text evidence="13">The sequence shown here is derived from an EMBL/GenBank/DDBJ whole genome shotgun (WGS) entry which is preliminary data.</text>
</comment>
<dbReference type="GO" id="GO:0015385">
    <property type="term" value="F:sodium:proton antiporter activity"/>
    <property type="evidence" value="ECO:0007669"/>
    <property type="project" value="InterPro"/>
</dbReference>
<dbReference type="GO" id="GO:0051453">
    <property type="term" value="P:regulation of intracellular pH"/>
    <property type="evidence" value="ECO:0007669"/>
    <property type="project" value="TreeGrafter"/>
</dbReference>
<evidence type="ECO:0000256" key="9">
    <source>
        <dbReference type="ARBA" id="ARBA00023201"/>
    </source>
</evidence>
<evidence type="ECO:0000313" key="14">
    <source>
        <dbReference type="Proteomes" id="UP000824005"/>
    </source>
</evidence>
<feature type="transmembrane region" description="Helical" evidence="11">
    <location>
        <begin position="235"/>
        <end position="253"/>
    </location>
</feature>
<evidence type="ECO:0000256" key="10">
    <source>
        <dbReference type="SAM" id="MobiDB-lite"/>
    </source>
</evidence>
<dbReference type="Gene3D" id="6.10.140.1330">
    <property type="match status" value="1"/>
</dbReference>
<evidence type="ECO:0000256" key="2">
    <source>
        <dbReference type="ARBA" id="ARBA00022448"/>
    </source>
</evidence>
<dbReference type="Pfam" id="PF00999">
    <property type="entry name" value="Na_H_Exchanger"/>
    <property type="match status" value="1"/>
</dbReference>
<keyword evidence="4 11" id="KW-0812">Transmembrane</keyword>
<evidence type="ECO:0000256" key="4">
    <source>
        <dbReference type="ARBA" id="ARBA00022692"/>
    </source>
</evidence>
<gene>
    <name evidence="13" type="ORF">H9830_05020</name>
</gene>
<accession>A0A9D1YX74</accession>
<evidence type="ECO:0000256" key="5">
    <source>
        <dbReference type="ARBA" id="ARBA00022989"/>
    </source>
</evidence>
<feature type="transmembrane region" description="Helical" evidence="11">
    <location>
        <begin position="31"/>
        <end position="51"/>
    </location>
</feature>
<name>A0A9D1YX74_9MICO</name>
<dbReference type="Proteomes" id="UP000824005">
    <property type="component" value="Unassembled WGS sequence"/>
</dbReference>
<feature type="compositionally biased region" description="Basic and acidic residues" evidence="10">
    <location>
        <begin position="548"/>
        <end position="566"/>
    </location>
</feature>
<dbReference type="InterPro" id="IPR006153">
    <property type="entry name" value="Cation/H_exchanger_TM"/>
</dbReference>
<feature type="region of interest" description="Disordered" evidence="10">
    <location>
        <begin position="539"/>
        <end position="566"/>
    </location>
</feature>
<evidence type="ECO:0000256" key="1">
    <source>
        <dbReference type="ARBA" id="ARBA00004651"/>
    </source>
</evidence>
<feature type="transmembrane region" description="Helical" evidence="11">
    <location>
        <begin position="420"/>
        <end position="443"/>
    </location>
</feature>
<dbReference type="GO" id="GO:0098719">
    <property type="term" value="P:sodium ion import across plasma membrane"/>
    <property type="evidence" value="ECO:0007669"/>
    <property type="project" value="TreeGrafter"/>
</dbReference>
<feature type="domain" description="Cation/H+ exchanger transmembrane" evidence="12">
    <location>
        <begin position="16"/>
        <end position="443"/>
    </location>
</feature>